<organism evidence="5">
    <name type="scientific">Arcella intermedia</name>
    <dbReference type="NCBI Taxonomy" id="1963864"/>
    <lineage>
        <taxon>Eukaryota</taxon>
        <taxon>Amoebozoa</taxon>
        <taxon>Tubulinea</taxon>
        <taxon>Elardia</taxon>
        <taxon>Arcellinida</taxon>
        <taxon>Sphaerothecina</taxon>
        <taxon>Arcellidae</taxon>
        <taxon>Arcella</taxon>
    </lineage>
</organism>
<keyword evidence="2" id="KW-0677">Repeat</keyword>
<dbReference type="PROSITE" id="PS50918">
    <property type="entry name" value="WWE"/>
    <property type="match status" value="2"/>
</dbReference>
<feature type="domain" description="WWE" evidence="4">
    <location>
        <begin position="677"/>
        <end position="760"/>
    </location>
</feature>
<feature type="compositionally biased region" description="Low complexity" evidence="3">
    <location>
        <begin position="61"/>
        <end position="71"/>
    </location>
</feature>
<name>A0A6B2KWC7_9EUKA</name>
<feature type="compositionally biased region" description="Basic and acidic residues" evidence="3">
    <location>
        <begin position="42"/>
        <end position="51"/>
    </location>
</feature>
<dbReference type="Pfam" id="PF00560">
    <property type="entry name" value="LRR_1"/>
    <property type="match status" value="1"/>
</dbReference>
<evidence type="ECO:0000256" key="3">
    <source>
        <dbReference type="SAM" id="MobiDB-lite"/>
    </source>
</evidence>
<evidence type="ECO:0000259" key="4">
    <source>
        <dbReference type="PROSITE" id="PS50918"/>
    </source>
</evidence>
<keyword evidence="1" id="KW-0433">Leucine-rich repeat</keyword>
<dbReference type="Pfam" id="PF23598">
    <property type="entry name" value="LRR_14"/>
    <property type="match status" value="1"/>
</dbReference>
<dbReference type="Pfam" id="PF13855">
    <property type="entry name" value="LRR_8"/>
    <property type="match status" value="2"/>
</dbReference>
<feature type="region of interest" description="Disordered" evidence="3">
    <location>
        <begin position="1"/>
        <end position="92"/>
    </location>
</feature>
<dbReference type="GO" id="GO:0008270">
    <property type="term" value="F:zinc ion binding"/>
    <property type="evidence" value="ECO:0007669"/>
    <property type="project" value="InterPro"/>
</dbReference>
<feature type="compositionally biased region" description="Basic and acidic residues" evidence="3">
    <location>
        <begin position="368"/>
        <end position="379"/>
    </location>
</feature>
<dbReference type="Pfam" id="PF02825">
    <property type="entry name" value="WWE"/>
    <property type="match status" value="3"/>
</dbReference>
<dbReference type="PROSITE" id="PS51450">
    <property type="entry name" value="LRR"/>
    <property type="match status" value="6"/>
</dbReference>
<feature type="region of interest" description="Disordered" evidence="3">
    <location>
        <begin position="1088"/>
        <end position="1124"/>
    </location>
</feature>
<dbReference type="SMART" id="SM00365">
    <property type="entry name" value="LRR_SD22"/>
    <property type="match status" value="6"/>
</dbReference>
<dbReference type="InterPro" id="IPR032675">
    <property type="entry name" value="LRR_dom_sf"/>
</dbReference>
<evidence type="ECO:0000313" key="5">
    <source>
        <dbReference type="EMBL" id="NDV29090.1"/>
    </source>
</evidence>
<dbReference type="InterPro" id="IPR037197">
    <property type="entry name" value="WWE_dom_sf"/>
</dbReference>
<dbReference type="InterPro" id="IPR018123">
    <property type="entry name" value="WWE-dom_subgr"/>
</dbReference>
<dbReference type="Gene3D" id="3.80.10.10">
    <property type="entry name" value="Ribonuclease Inhibitor"/>
    <property type="match status" value="3"/>
</dbReference>
<dbReference type="InterPro" id="IPR003591">
    <property type="entry name" value="Leu-rich_rpt_typical-subtyp"/>
</dbReference>
<dbReference type="AlphaFoldDB" id="A0A6B2KWC7"/>
<dbReference type="Gene3D" id="3.30.720.50">
    <property type="match status" value="2"/>
</dbReference>
<dbReference type="SMART" id="SM00678">
    <property type="entry name" value="WWE"/>
    <property type="match status" value="1"/>
</dbReference>
<dbReference type="InterPro" id="IPR050216">
    <property type="entry name" value="LRR_domain-containing"/>
</dbReference>
<feature type="region of interest" description="Disordered" evidence="3">
    <location>
        <begin position="1001"/>
        <end position="1047"/>
    </location>
</feature>
<dbReference type="SMART" id="SM00369">
    <property type="entry name" value="LRR_TYP"/>
    <property type="match status" value="11"/>
</dbReference>
<accession>A0A6B2KWC7</accession>
<feature type="region of interest" description="Disordered" evidence="3">
    <location>
        <begin position="1196"/>
        <end position="1223"/>
    </location>
</feature>
<dbReference type="PANTHER" id="PTHR48051">
    <property type="match status" value="1"/>
</dbReference>
<dbReference type="InterPro" id="IPR001611">
    <property type="entry name" value="Leu-rich_rpt"/>
</dbReference>
<feature type="compositionally biased region" description="Polar residues" evidence="3">
    <location>
        <begin position="1196"/>
        <end position="1209"/>
    </location>
</feature>
<feature type="compositionally biased region" description="Low complexity" evidence="3">
    <location>
        <begin position="1019"/>
        <end position="1031"/>
    </location>
</feature>
<feature type="region of interest" description="Disordered" evidence="3">
    <location>
        <begin position="327"/>
        <end position="392"/>
    </location>
</feature>
<feature type="domain" description="WWE" evidence="4">
    <location>
        <begin position="832"/>
        <end position="909"/>
    </location>
</feature>
<feature type="compositionally biased region" description="Low complexity" evidence="3">
    <location>
        <begin position="1088"/>
        <end position="1103"/>
    </location>
</feature>
<dbReference type="PANTHER" id="PTHR48051:SF1">
    <property type="entry name" value="RAS SUPPRESSOR PROTEIN 1"/>
    <property type="match status" value="1"/>
</dbReference>
<reference evidence="5" key="1">
    <citation type="journal article" date="2020" name="J. Eukaryot. Microbiol.">
        <title>De novo Sequencing, Assembly and Annotation of the Transcriptome for the Free-Living Testate Amoeba Arcella intermedia.</title>
        <authorList>
            <person name="Ribeiro G.M."/>
            <person name="Porfirio-Sousa A.L."/>
            <person name="Maurer-Alcala X.X."/>
            <person name="Katz L.A."/>
            <person name="Lahr D.J.G."/>
        </authorList>
    </citation>
    <scope>NUCLEOTIDE SEQUENCE</scope>
</reference>
<dbReference type="EMBL" id="GIBP01000121">
    <property type="protein sequence ID" value="NDV29090.1"/>
    <property type="molecule type" value="Transcribed_RNA"/>
</dbReference>
<dbReference type="InterPro" id="IPR055414">
    <property type="entry name" value="LRR_R13L4/SHOC2-like"/>
</dbReference>
<sequence>MTDIRTDSPPRPANPLPKKLKFVKSQSVEEKIHLLKGQLKSPENERKKEIISRSTKPRSNSPSSTAATSPAYKKKVSLSESNKKKGKKDDLEQQVYHLTHMKEVIEHFTEKELLDFKEQAKKIVGVGNEELQYSNKQLKELSITSQDIFNCIGLYLSENEFSVFPAPVLQCFFLEVLDLSSNQIASIPAEIKHLRFLKDLRISNNRLFFNPLPAEITLLPLHTLLLSQNSLESLVPQFTALKSLTLLDVSKNEFKKIPDELFQLNQLKSLNFSNNKITEIPDTISLLSSLESFDISSNFINKFNSNVFNIKTLKILKITQNQVKVVSPQNPLKKSDGTPSLEDLSGDEVKSETRPISTEITRKRSRKKSQEQGARELRNLRNSHPRKSRDLDVPGIIKTKPALANIFNLTELWLSQNPRLKTIPDFSLFPHLKKLHLMRTPEVEDINIASLSSLEEINIRDNGHWGKLPNNFTRLSALSRADLSGINLVQIPPKFGLLTQLTLLDLHANKLTEISEEFSKLQNLTKLNIAKNTITSLQNLAKLTNLTSLKASSNKVDALKEEFFALVKLKELELSYNKIAHIIPSVENLTNLEVLEITNNYLMGLPPEFGKLVKLRKLLMDDNFLKMLPWELGFLKDTLIIYSFERNPDLMIPPNARSIGVLNWLRKNAKEGKKIEEKQIKKKEKELAKVWYCLMNKEWNAYSDSLCQLLELSYRNQAPSLTLTTISFIDNKTTNGNFTIDFVNMKQINNQTKLTRDICRGTPIQESKKTVEISAVWSYKNEYNEFVRFEQTFSDIIETKYLEYSESSIRLCNDAGEEFIFDFKSMKRTKLGFSSVELKRDLLFSWEYFDEVSGWKEYTRELQDDIETAWKADKTEITIQKNAMEVVISFSKSGISEREPSGLFRVVRRSPVSREMTQPQRAWGRRRLATNAVPPLISQMRATLPAPPERLPPAVPSPNVVRPVTVEGPRLRKENTILCINKWLFELDDDYVLLQSKPMMTRTPQKPNRLLPTFPDEQSLSTSTDSLTNSNPATPLSPSPHLRDSSPFVPRVATLDLPPFIPPIEELLNMNNMTIQRFIYMKITTKLPNTKPQTNHPTTNHPTSQETPQDSNLSLSDTPNTKARREMFLSKKTGTRDKNLRLETLVEDEVKVEDNRKMMLQRKNASFKKKSSRLLHENISHSVPIPIPIPALHMTTPSAVSPKNEYSPSPTAPGPVLSPSNNADEVVIPNDLWDMIEQHLSD</sequence>
<proteinExistence type="predicted"/>
<dbReference type="SUPFAM" id="SSF52058">
    <property type="entry name" value="L domain-like"/>
    <property type="match status" value="2"/>
</dbReference>
<evidence type="ECO:0000256" key="1">
    <source>
        <dbReference type="ARBA" id="ARBA00022614"/>
    </source>
</evidence>
<feature type="compositionally biased region" description="Polar residues" evidence="3">
    <location>
        <begin position="1104"/>
        <end position="1121"/>
    </location>
</feature>
<protein>
    <recommendedName>
        <fullName evidence="4">WWE domain-containing protein</fullName>
    </recommendedName>
</protein>
<dbReference type="GO" id="GO:0005737">
    <property type="term" value="C:cytoplasm"/>
    <property type="evidence" value="ECO:0007669"/>
    <property type="project" value="TreeGrafter"/>
</dbReference>
<evidence type="ECO:0000256" key="2">
    <source>
        <dbReference type="ARBA" id="ARBA00022737"/>
    </source>
</evidence>
<dbReference type="InterPro" id="IPR004170">
    <property type="entry name" value="WWE_dom"/>
</dbReference>
<dbReference type="SUPFAM" id="SSF117839">
    <property type="entry name" value="WWE domain"/>
    <property type="match status" value="2"/>
</dbReference>
<feature type="compositionally biased region" description="Basic and acidic residues" evidence="3">
    <location>
        <begin position="81"/>
        <end position="91"/>
    </location>
</feature>
<dbReference type="SMART" id="SM00364">
    <property type="entry name" value="LRR_BAC"/>
    <property type="match status" value="3"/>
</dbReference>